<protein>
    <recommendedName>
        <fullName evidence="3">YtfJ family protein</fullName>
    </recommendedName>
</protein>
<proteinExistence type="predicted"/>
<gene>
    <name evidence="1" type="ORF">GETHLI_13430</name>
</gene>
<evidence type="ECO:0000313" key="2">
    <source>
        <dbReference type="Proteomes" id="UP001165069"/>
    </source>
</evidence>
<organism evidence="1 2">
    <name type="scientific">Geothrix limicola</name>
    <dbReference type="NCBI Taxonomy" id="2927978"/>
    <lineage>
        <taxon>Bacteria</taxon>
        <taxon>Pseudomonadati</taxon>
        <taxon>Acidobacteriota</taxon>
        <taxon>Holophagae</taxon>
        <taxon>Holophagales</taxon>
        <taxon>Holophagaceae</taxon>
        <taxon>Geothrix</taxon>
    </lineage>
</organism>
<keyword evidence="2" id="KW-1185">Reference proteome</keyword>
<dbReference type="RefSeq" id="WP_285572980.1">
    <property type="nucleotide sequence ID" value="NZ_BSDE01000002.1"/>
</dbReference>
<evidence type="ECO:0000313" key="1">
    <source>
        <dbReference type="EMBL" id="GLH72841.1"/>
    </source>
</evidence>
<dbReference type="InterPro" id="IPR006513">
    <property type="entry name" value="YtfJ_HI0045"/>
</dbReference>
<dbReference type="EMBL" id="BSDE01000002">
    <property type="protein sequence ID" value="GLH72841.1"/>
    <property type="molecule type" value="Genomic_DNA"/>
</dbReference>
<sequence length="203" mass="22126">MKALMLWLSALAATGAPIQVGQKLPPVQVQAGGVLVPHCRVVDGRMVLESKELGARAWSSLEMEGRVRTIYHLAARMGIDDLNKPFIDALIAAKLPEYAPDGEYKTITILNLADALWGTSGLGRSRLADSQRDFPYAVHVLDEQGVARAAWALQPKQSAVIILDRDGTVLFFKEGKLSPEEIGRAVGIIKERLEHSAKASPHR</sequence>
<dbReference type="Proteomes" id="UP001165069">
    <property type="component" value="Unassembled WGS sequence"/>
</dbReference>
<dbReference type="Pfam" id="PF09695">
    <property type="entry name" value="YtfJ_HI0045"/>
    <property type="match status" value="1"/>
</dbReference>
<comment type="caution">
    <text evidence="1">The sequence shown here is derived from an EMBL/GenBank/DDBJ whole genome shotgun (WGS) entry which is preliminary data.</text>
</comment>
<evidence type="ECO:0008006" key="3">
    <source>
        <dbReference type="Google" id="ProtNLM"/>
    </source>
</evidence>
<reference evidence="1 2" key="1">
    <citation type="journal article" date="2023" name="Antonie Van Leeuwenhoek">
        <title>Mesoterricola silvestris gen. nov., sp. nov., Mesoterricola sediminis sp. nov., Geothrix oryzae sp. nov., Geothrix edaphica sp. nov., Geothrix rubra sp. nov., and Geothrix limicola sp. nov., six novel members of Acidobacteriota isolated from soils.</title>
        <authorList>
            <person name="Itoh H."/>
            <person name="Sugisawa Y."/>
            <person name="Mise K."/>
            <person name="Xu Z."/>
            <person name="Kuniyasu M."/>
            <person name="Ushijima N."/>
            <person name="Kawano K."/>
            <person name="Kobayashi E."/>
            <person name="Shiratori Y."/>
            <person name="Masuda Y."/>
            <person name="Senoo K."/>
        </authorList>
    </citation>
    <scope>NUCLEOTIDE SEQUENCE [LARGE SCALE GENOMIC DNA]</scope>
    <source>
        <strain evidence="1 2">Red804</strain>
    </source>
</reference>
<accession>A0ABQ5QEB4</accession>
<name>A0ABQ5QEB4_9BACT</name>